<dbReference type="KEGG" id="spzr:G5C33_03045"/>
<evidence type="ECO:0000256" key="1">
    <source>
        <dbReference type="SAM" id="MobiDB-lite"/>
    </source>
</evidence>
<dbReference type="Proteomes" id="UP000501568">
    <property type="component" value="Chromosome"/>
</dbReference>
<dbReference type="EMBL" id="CP049109">
    <property type="protein sequence ID" value="QIG78868.1"/>
    <property type="molecule type" value="Genomic_DNA"/>
</dbReference>
<evidence type="ECO:0000313" key="4">
    <source>
        <dbReference type="Proteomes" id="UP000501568"/>
    </source>
</evidence>
<gene>
    <name evidence="3" type="ORF">G5C33_03045</name>
</gene>
<reference evidence="3 4" key="1">
    <citation type="submission" date="2020-02" db="EMBL/GenBank/DDBJ databases">
        <authorList>
            <person name="Zheng R.K."/>
            <person name="Sun C.M."/>
        </authorList>
    </citation>
    <scope>NUCLEOTIDE SEQUENCE [LARGE SCALE GENOMIC DNA]</scope>
    <source>
        <strain evidence="4">zrk23</strain>
    </source>
</reference>
<organism evidence="3 4">
    <name type="scientific">Stakelama tenebrarum</name>
    <dbReference type="NCBI Taxonomy" id="2711215"/>
    <lineage>
        <taxon>Bacteria</taxon>
        <taxon>Pseudomonadati</taxon>
        <taxon>Pseudomonadota</taxon>
        <taxon>Alphaproteobacteria</taxon>
        <taxon>Sphingomonadales</taxon>
        <taxon>Sphingomonadaceae</taxon>
        <taxon>Stakelama</taxon>
    </lineage>
</organism>
<feature type="transmembrane region" description="Helical" evidence="2">
    <location>
        <begin position="38"/>
        <end position="58"/>
    </location>
</feature>
<dbReference type="Pfam" id="PF09527">
    <property type="entry name" value="ATPase_gene1"/>
    <property type="match status" value="1"/>
</dbReference>
<accession>A0A6G6Y2C2</accession>
<keyword evidence="2" id="KW-0472">Membrane</keyword>
<evidence type="ECO:0000313" key="3">
    <source>
        <dbReference type="EMBL" id="QIG78868.1"/>
    </source>
</evidence>
<dbReference type="InterPro" id="IPR011744">
    <property type="entry name" value="ATPase_gene1"/>
</dbReference>
<feature type="region of interest" description="Disordered" evidence="1">
    <location>
        <begin position="1"/>
        <end position="29"/>
    </location>
</feature>
<dbReference type="NCBIfam" id="TIGR02230">
    <property type="entry name" value="ATPase_gene1"/>
    <property type="match status" value="1"/>
</dbReference>
<name>A0A6G6Y2C2_9SPHN</name>
<feature type="compositionally biased region" description="Basic and acidic residues" evidence="1">
    <location>
        <begin position="1"/>
        <end position="14"/>
    </location>
</feature>
<dbReference type="AlphaFoldDB" id="A0A6G6Y2C2"/>
<feature type="transmembrane region" description="Helical" evidence="2">
    <location>
        <begin position="70"/>
        <end position="89"/>
    </location>
</feature>
<keyword evidence="4" id="KW-1185">Reference proteome</keyword>
<sequence length="95" mass="10405">MTDRDSAPPDRLADAAHVARRRAERGARTPEPSLAARLAQIGVLGWMIVLPALAGVAIGRLVDRRFDSGIMMTAALLLLGVSIGFWSAWRWMHRS</sequence>
<protein>
    <submittedName>
        <fullName evidence="3">AtpZ/AtpI family protein</fullName>
    </submittedName>
</protein>
<dbReference type="RefSeq" id="WP_165325867.1">
    <property type="nucleotide sequence ID" value="NZ_CP049109.1"/>
</dbReference>
<keyword evidence="2" id="KW-0812">Transmembrane</keyword>
<dbReference type="InterPro" id="IPR032820">
    <property type="entry name" value="ATPase_put"/>
</dbReference>
<proteinExistence type="predicted"/>
<evidence type="ECO:0000256" key="2">
    <source>
        <dbReference type="SAM" id="Phobius"/>
    </source>
</evidence>
<keyword evidence="2" id="KW-1133">Transmembrane helix</keyword>